<feature type="domain" description="Amidohydrolase-related" evidence="2">
    <location>
        <begin position="285"/>
        <end position="437"/>
    </location>
</feature>
<accession>A0A9P9E562</accession>
<evidence type="ECO:0000256" key="1">
    <source>
        <dbReference type="ARBA" id="ARBA00022801"/>
    </source>
</evidence>
<dbReference type="AlphaFoldDB" id="A0A9P9E562"/>
<dbReference type="Pfam" id="PF01979">
    <property type="entry name" value="Amidohydro_1"/>
    <property type="match status" value="1"/>
</dbReference>
<dbReference type="SUPFAM" id="SSF51338">
    <property type="entry name" value="Composite domain of metallo-dependent hydrolases"/>
    <property type="match status" value="1"/>
</dbReference>
<dbReference type="SUPFAM" id="SSF51556">
    <property type="entry name" value="Metallo-dependent hydrolases"/>
    <property type="match status" value="1"/>
</dbReference>
<keyword evidence="4" id="KW-1185">Reference proteome</keyword>
<comment type="caution">
    <text evidence="3">The sequence shown here is derived from an EMBL/GenBank/DDBJ whole genome shotgun (WGS) entry which is preliminary data.</text>
</comment>
<evidence type="ECO:0000313" key="3">
    <source>
        <dbReference type="EMBL" id="KAH7131108.1"/>
    </source>
</evidence>
<gene>
    <name evidence="3" type="ORF">EDB81DRAFT_807932</name>
</gene>
<evidence type="ECO:0000313" key="4">
    <source>
        <dbReference type="Proteomes" id="UP000738349"/>
    </source>
</evidence>
<dbReference type="PANTHER" id="PTHR43794:SF11">
    <property type="entry name" value="AMIDOHYDROLASE-RELATED DOMAIN-CONTAINING PROTEIN"/>
    <property type="match status" value="1"/>
</dbReference>
<name>A0A9P9E562_9HYPO</name>
<dbReference type="InterPro" id="IPR006680">
    <property type="entry name" value="Amidohydro-rel"/>
</dbReference>
<protein>
    <submittedName>
        <fullName evidence="3">Metal dependent amidohydrolase</fullName>
    </submittedName>
</protein>
<dbReference type="InterPro" id="IPR011059">
    <property type="entry name" value="Metal-dep_hydrolase_composite"/>
</dbReference>
<dbReference type="InterPro" id="IPR032466">
    <property type="entry name" value="Metal_Hydrolase"/>
</dbReference>
<evidence type="ECO:0000259" key="2">
    <source>
        <dbReference type="Pfam" id="PF01979"/>
    </source>
</evidence>
<dbReference type="EMBL" id="JAGMUV010000017">
    <property type="protein sequence ID" value="KAH7131108.1"/>
    <property type="molecule type" value="Genomic_DNA"/>
</dbReference>
<reference evidence="3" key="1">
    <citation type="journal article" date="2021" name="Nat. Commun.">
        <title>Genetic determinants of endophytism in the Arabidopsis root mycobiome.</title>
        <authorList>
            <person name="Mesny F."/>
            <person name="Miyauchi S."/>
            <person name="Thiergart T."/>
            <person name="Pickel B."/>
            <person name="Atanasova L."/>
            <person name="Karlsson M."/>
            <person name="Huettel B."/>
            <person name="Barry K.W."/>
            <person name="Haridas S."/>
            <person name="Chen C."/>
            <person name="Bauer D."/>
            <person name="Andreopoulos W."/>
            <person name="Pangilinan J."/>
            <person name="LaButti K."/>
            <person name="Riley R."/>
            <person name="Lipzen A."/>
            <person name="Clum A."/>
            <person name="Drula E."/>
            <person name="Henrissat B."/>
            <person name="Kohler A."/>
            <person name="Grigoriev I.V."/>
            <person name="Martin F.M."/>
            <person name="Hacquard S."/>
        </authorList>
    </citation>
    <scope>NUCLEOTIDE SEQUENCE</scope>
    <source>
        <strain evidence="3">MPI-CAGE-AT-0147</strain>
    </source>
</reference>
<dbReference type="InterPro" id="IPR050287">
    <property type="entry name" value="MTA/SAH_deaminase"/>
</dbReference>
<dbReference type="Proteomes" id="UP000738349">
    <property type="component" value="Unassembled WGS sequence"/>
</dbReference>
<dbReference type="Gene3D" id="3.20.20.140">
    <property type="entry name" value="Metal-dependent hydrolases"/>
    <property type="match status" value="1"/>
</dbReference>
<organism evidence="3 4">
    <name type="scientific">Dactylonectria macrodidyma</name>
    <dbReference type="NCBI Taxonomy" id="307937"/>
    <lineage>
        <taxon>Eukaryota</taxon>
        <taxon>Fungi</taxon>
        <taxon>Dikarya</taxon>
        <taxon>Ascomycota</taxon>
        <taxon>Pezizomycotina</taxon>
        <taxon>Sordariomycetes</taxon>
        <taxon>Hypocreomycetidae</taxon>
        <taxon>Hypocreales</taxon>
        <taxon>Nectriaceae</taxon>
        <taxon>Dactylonectria</taxon>
    </lineage>
</organism>
<dbReference type="PANTHER" id="PTHR43794">
    <property type="entry name" value="AMINOHYDROLASE SSNA-RELATED"/>
    <property type="match status" value="1"/>
</dbReference>
<dbReference type="Gene3D" id="2.30.40.10">
    <property type="entry name" value="Urease, subunit C, domain 1"/>
    <property type="match status" value="1"/>
</dbReference>
<dbReference type="GO" id="GO:0016810">
    <property type="term" value="F:hydrolase activity, acting on carbon-nitrogen (but not peptide) bonds"/>
    <property type="evidence" value="ECO:0007669"/>
    <property type="project" value="InterPro"/>
</dbReference>
<keyword evidence="1" id="KW-0378">Hydrolase</keyword>
<proteinExistence type="predicted"/>
<sequence>MFNMFFPSSRRRPLSWKVVVISALLILWGLFVYLRPPNADADVEGGCKILSLGHSDDIILQGTVLTPDGPISDGCIFIKSGSIARVGYTPIDCRLNQDATVIECKDSVISPGFINTHEHIEFSTVNPFRSTGELYKHRHDWRVGLRGSTAQPVAVNGSMEDAIKWGELRHIFSGTTSIVGGHMVKGLARNLDFVEGLGEGLGTIADTWAVFPLDDVEGIIRTGDCDYGPKAITHQGTEKLHRYIAHVAEGVDDAARNEFQCLSSATFDTVPLPGGGGLSTDIMSPNFVLVHALGLSEADFDLVAARKAMVVWSPRSNILLYGQTFDVTYLLRAGITVALGTDWLPSGSATMGREAACAFYATKSSFGQVLDSKTLWEMMTANAAKVAGFDHVLGSLEEGKLADIAVFSGKRLDDPYAAAVYGQGQNVELVMRGGKILLAGNGLRKMADSGCEDVMFGAARKIICLKEELGTSFSSFETALGGVYPAILPGIPRDEPSCEPR</sequence>
<dbReference type="OrthoDB" id="194468at2759"/>